<dbReference type="GO" id="GO:0008201">
    <property type="term" value="F:heparin binding"/>
    <property type="evidence" value="ECO:0007669"/>
    <property type="project" value="TreeGrafter"/>
</dbReference>
<evidence type="ECO:0000313" key="11">
    <source>
        <dbReference type="EMBL" id="KAJ8360148.1"/>
    </source>
</evidence>
<keyword evidence="3" id="KW-0732">Signal</keyword>
<keyword evidence="5" id="KW-0524">Neurogenesis</keyword>
<feature type="domain" description="Fibronectin type-III" evidence="10">
    <location>
        <begin position="313"/>
        <end position="451"/>
    </location>
</feature>
<keyword evidence="2" id="KW-0964">Secreted</keyword>
<protein>
    <recommendedName>
        <fullName evidence="7">Protein NDNF</fullName>
    </recommendedName>
</protein>
<comment type="subcellular location">
    <subcellularLocation>
        <location evidence="1">Secreted</location>
    </subcellularLocation>
</comment>
<evidence type="ECO:0000259" key="10">
    <source>
        <dbReference type="SMART" id="SM00060"/>
    </source>
</evidence>
<evidence type="ECO:0000256" key="3">
    <source>
        <dbReference type="ARBA" id="ARBA00022729"/>
    </source>
</evidence>
<dbReference type="PANTHER" id="PTHR14619:SF9">
    <property type="entry name" value="PROTEIN NDNF"/>
    <property type="match status" value="1"/>
</dbReference>
<dbReference type="Proteomes" id="UP001152622">
    <property type="component" value="Chromosome 5"/>
</dbReference>
<organism evidence="11 12">
    <name type="scientific">Synaphobranchus kaupii</name>
    <name type="common">Kaup's arrowtooth eel</name>
    <dbReference type="NCBI Taxonomy" id="118154"/>
    <lineage>
        <taxon>Eukaryota</taxon>
        <taxon>Metazoa</taxon>
        <taxon>Chordata</taxon>
        <taxon>Craniata</taxon>
        <taxon>Vertebrata</taxon>
        <taxon>Euteleostomi</taxon>
        <taxon>Actinopterygii</taxon>
        <taxon>Neopterygii</taxon>
        <taxon>Teleostei</taxon>
        <taxon>Anguilliformes</taxon>
        <taxon>Synaphobranchidae</taxon>
        <taxon>Synaphobranchus</taxon>
    </lineage>
</organism>
<comment type="caution">
    <text evidence="11">The sequence shown here is derived from an EMBL/GenBank/DDBJ whole genome shotgun (WGS) entry which is preliminary data.</text>
</comment>
<gene>
    <name evidence="11" type="ORF">SKAU_G00166730</name>
</gene>
<evidence type="ECO:0000256" key="5">
    <source>
        <dbReference type="ARBA" id="ARBA00022902"/>
    </source>
</evidence>
<evidence type="ECO:0000256" key="8">
    <source>
        <dbReference type="ARBA" id="ARBA00046135"/>
    </source>
</evidence>
<reference evidence="11" key="1">
    <citation type="journal article" date="2023" name="Science">
        <title>Genome structures resolve the early diversification of teleost fishes.</title>
        <authorList>
            <person name="Parey E."/>
            <person name="Louis A."/>
            <person name="Montfort J."/>
            <person name="Bouchez O."/>
            <person name="Roques C."/>
            <person name="Iampietro C."/>
            <person name="Lluch J."/>
            <person name="Castinel A."/>
            <person name="Donnadieu C."/>
            <person name="Desvignes T."/>
            <person name="Floi Bucao C."/>
            <person name="Jouanno E."/>
            <person name="Wen M."/>
            <person name="Mejri S."/>
            <person name="Dirks R."/>
            <person name="Jansen H."/>
            <person name="Henkel C."/>
            <person name="Chen W.J."/>
            <person name="Zahm M."/>
            <person name="Cabau C."/>
            <person name="Klopp C."/>
            <person name="Thompson A.W."/>
            <person name="Robinson-Rechavi M."/>
            <person name="Braasch I."/>
            <person name="Lecointre G."/>
            <person name="Bobe J."/>
            <person name="Postlethwait J.H."/>
            <person name="Berthelot C."/>
            <person name="Roest Crollius H."/>
            <person name="Guiguen Y."/>
        </authorList>
    </citation>
    <scope>NUCLEOTIDE SEQUENCE</scope>
    <source>
        <strain evidence="11">WJC10195</strain>
    </source>
</reference>
<dbReference type="SUPFAM" id="SSF49265">
    <property type="entry name" value="Fibronectin type III"/>
    <property type="match status" value="1"/>
</dbReference>
<dbReference type="PANTHER" id="PTHR14619">
    <property type="entry name" value="NEURON-DERIVED NEUROTROPHIC FACTOR"/>
    <property type="match status" value="1"/>
</dbReference>
<evidence type="ECO:0000256" key="9">
    <source>
        <dbReference type="SAM" id="MobiDB-lite"/>
    </source>
</evidence>
<dbReference type="InterPro" id="IPR013783">
    <property type="entry name" value="Ig-like_fold"/>
</dbReference>
<comment type="function">
    <text evidence="8">Secretory protein that plays a role in various cellular processes. Acts as a chemorepellent acting on gonadotropin-releasing hormone (GnRH) expressing neurons regulating their migration to the hypothalamus. Also promotes neuron migration, growth and survival as well as neurite outgrowth and is involved in the development of the olfactory system. May also act through the regulation of growth factors activity and downstream signaling. Also regulates extracellular matrix assembly and cell adhesiveness. Promotes endothelial cell survival, vessel formation and plays an important role in the process of revascularization through NOS3-dependent mechanisms.</text>
</comment>
<dbReference type="InterPro" id="IPR019326">
    <property type="entry name" value="NDNF"/>
</dbReference>
<evidence type="ECO:0000313" key="12">
    <source>
        <dbReference type="Proteomes" id="UP001152622"/>
    </source>
</evidence>
<dbReference type="InterPro" id="IPR045805">
    <property type="entry name" value="NDNF_C"/>
</dbReference>
<dbReference type="InterPro" id="IPR003961">
    <property type="entry name" value="FN3_dom"/>
</dbReference>
<dbReference type="Gene3D" id="2.60.40.10">
    <property type="entry name" value="Immunoglobulins"/>
    <property type="match status" value="1"/>
</dbReference>
<dbReference type="InterPro" id="IPR056225">
    <property type="entry name" value="NDNF_N"/>
</dbReference>
<dbReference type="Pfam" id="PF10179">
    <property type="entry name" value="NDNF"/>
    <property type="match status" value="1"/>
</dbReference>
<dbReference type="EMBL" id="JAINUF010000005">
    <property type="protein sequence ID" value="KAJ8360148.1"/>
    <property type="molecule type" value="Genomic_DNA"/>
</dbReference>
<keyword evidence="12" id="KW-1185">Reference proteome</keyword>
<dbReference type="GO" id="GO:0005576">
    <property type="term" value="C:extracellular region"/>
    <property type="evidence" value="ECO:0007669"/>
    <property type="project" value="UniProtKB-SubCell"/>
</dbReference>
<evidence type="ECO:0000256" key="7">
    <source>
        <dbReference type="ARBA" id="ARBA00024096"/>
    </source>
</evidence>
<proteinExistence type="predicted"/>
<dbReference type="InterPro" id="IPR036116">
    <property type="entry name" value="FN3_sf"/>
</dbReference>
<feature type="region of interest" description="Disordered" evidence="9">
    <location>
        <begin position="53"/>
        <end position="74"/>
    </location>
</feature>
<dbReference type="GO" id="GO:0007399">
    <property type="term" value="P:nervous system development"/>
    <property type="evidence" value="ECO:0007669"/>
    <property type="project" value="UniProtKB-KW"/>
</dbReference>
<dbReference type="SMART" id="SM00060">
    <property type="entry name" value="FN3"/>
    <property type="match status" value="2"/>
</dbReference>
<evidence type="ECO:0000256" key="1">
    <source>
        <dbReference type="ARBA" id="ARBA00004613"/>
    </source>
</evidence>
<evidence type="ECO:0000256" key="2">
    <source>
        <dbReference type="ARBA" id="ARBA00022525"/>
    </source>
</evidence>
<dbReference type="InterPro" id="IPR055271">
    <property type="entry name" value="NDNF_Fn(III)_1"/>
</dbReference>
<dbReference type="AlphaFoldDB" id="A0A9Q1FJR6"/>
<keyword evidence="4" id="KW-0677">Repeat</keyword>
<feature type="domain" description="Fibronectin type-III" evidence="10">
    <location>
        <begin position="582"/>
        <end position="686"/>
    </location>
</feature>
<dbReference type="Pfam" id="PF19433">
    <property type="entry name" value="NDNF_C"/>
    <property type="match status" value="1"/>
</dbReference>
<evidence type="ECO:0000256" key="4">
    <source>
        <dbReference type="ARBA" id="ARBA00022737"/>
    </source>
</evidence>
<keyword evidence="6" id="KW-0325">Glycoprotein</keyword>
<evidence type="ECO:0000256" key="6">
    <source>
        <dbReference type="ARBA" id="ARBA00023180"/>
    </source>
</evidence>
<name>A0A9Q1FJR6_SYNKA</name>
<sequence>MQHDSASEIHALTAERQRADPGSVCVLRAALAPPFGRAAPPLVQVPLSLSPLSGRAPDPLNPPPVPHAGGSGPDREAARWVLARMARSGCAAGQAVSTAPTVTSAPARDVLPVAAYTHPIPAARDPLQPLFSALHWTIVPPGNGMALSWCHFLATALFCGPAWALSGPALSPENEVPLRATSWLPDSQVTSIHLPKDRTRRLYFTLKKKTPMMSVTVSPCDVPIEWTLSARTLKDKPSKNLHWSSKKSMPEVWWRGPGMEVKMHRYTGNAVETFRGAPYTPVSIYILRLRSREQDTRASVYLQEGAGPMGAFPELPPDPRVHTVGVGMTSVTLSWSPSNSVLRLPPGGRGYRYCVLVNRQHNYKSLCAAEEAAKERKRGKKVTVWPILKEWWWQQWDSFEEGEGVAPPLDPPTELQCVCEGTESVCTVSELTPDTQYYFDVFVTDARNSTSSAYTGTFARTHEEARPAVAQLRDGELRWVPLQGEGRQGGPLFSFHPQGWQRSALLTLQTCGAQDVQLTVSSKGQILASQPVGQEVAQVWLQGKPSYLIHLEGGTPAPSSSASPGPTVKLQASSAYHRQAPPSLPPTLQIKSFSRLRGCRSVTLAWLGTEERSLYCVYRRKLGDGERTQADRCLGPESRSDAEKVLCKYFQELNPRRAVTTAVIAGLEPGVAYVFDVYLMRRWGIPIKYHSKTVRTRKDC</sequence>
<dbReference type="OrthoDB" id="9872501at2759"/>
<accession>A0A9Q1FJR6</accession>
<dbReference type="Pfam" id="PF24354">
    <property type="entry name" value="NDNF_N"/>
    <property type="match status" value="1"/>
</dbReference>